<evidence type="ECO:0000313" key="9">
    <source>
        <dbReference type="EMBL" id="KAF3434179.1"/>
    </source>
</evidence>
<comment type="subcellular location">
    <subcellularLocation>
        <location evidence="1">Cytoplasm</location>
    </subcellularLocation>
</comment>
<sequence length="489" mass="54944">MGKKSDESWLTIVKRAFRSPTTNHNEKKSSARRDEKEHEDQHKKRGKRRWIFRKAVVHFDQQYEAKTIVNINPVLTAQQRHAIAVAAATAAAAEATVATAQSAVEIVQLTRPSNFVNIHYAATIIQTAFRGYLARRALRALKGLVKLQALVRGHNVRKQAKVTLRCIQALVRVQDQVRNQRARLSLFEGSRKSMFAETNSLWDSTYLHQDIPDCRKSISRETSTRFADDWVDRPHTSESRKEAAIKREKALAYAFSRQIWRPGKNPSAGDENEVEVEERTKWLDRWMATKQWETSHRIRASTDKRDSIKTVEIDYSCSAPNPLHNNSPVTVTVTPSPSKSKPLKLKVRSASPRCLKEETCYSAAHTPSLSGYATAGDGAGAVPNYMAATESAKARSRSHSTTRQRPSAPERERGGSSVKKRLSYPVPEPHYDSVGIGSSSSFSQSLRSPSFKSLHNIGYFGMDNLSSCYNNSVGRDISPCSTTDLRWFK</sequence>
<reference evidence="9" key="1">
    <citation type="submission" date="2020-03" db="EMBL/GenBank/DDBJ databases">
        <title>A high-quality chromosome-level genome assembly of a woody plant with both climbing and erect habits, Rhamnella rubrinervis.</title>
        <authorList>
            <person name="Lu Z."/>
            <person name="Yang Y."/>
            <person name="Zhu X."/>
            <person name="Sun Y."/>
        </authorList>
    </citation>
    <scope>NUCLEOTIDE SEQUENCE</scope>
    <source>
        <strain evidence="9">BYM</strain>
        <tissue evidence="9">Leaf</tissue>
    </source>
</reference>
<dbReference type="PROSITE" id="PS50096">
    <property type="entry name" value="IQ"/>
    <property type="match status" value="2"/>
</dbReference>
<proteinExistence type="inferred from homology"/>
<dbReference type="Proteomes" id="UP000796880">
    <property type="component" value="Unassembled WGS sequence"/>
</dbReference>
<dbReference type="GO" id="GO:0005737">
    <property type="term" value="C:cytoplasm"/>
    <property type="evidence" value="ECO:0007669"/>
    <property type="project" value="UniProtKB-SubCell"/>
</dbReference>
<accession>A0A8K0DU94</accession>
<evidence type="ECO:0000256" key="6">
    <source>
        <dbReference type="ARBA" id="ARBA00024378"/>
    </source>
</evidence>
<feature type="domain" description="DUF4005" evidence="8">
    <location>
        <begin position="351"/>
        <end position="448"/>
    </location>
</feature>
<dbReference type="CDD" id="cd23767">
    <property type="entry name" value="IQCD"/>
    <property type="match status" value="1"/>
</dbReference>
<evidence type="ECO:0000256" key="3">
    <source>
        <dbReference type="ARBA" id="ARBA00022737"/>
    </source>
</evidence>
<dbReference type="Pfam" id="PF00612">
    <property type="entry name" value="IQ"/>
    <property type="match status" value="2"/>
</dbReference>
<comment type="similarity">
    <text evidence="5">Belongs to the IQD family.</text>
</comment>
<dbReference type="EMBL" id="VOIH02000011">
    <property type="protein sequence ID" value="KAF3434179.1"/>
    <property type="molecule type" value="Genomic_DNA"/>
</dbReference>
<dbReference type="Gene3D" id="1.20.5.190">
    <property type="match status" value="1"/>
</dbReference>
<dbReference type="PANTHER" id="PTHR32295:SF244">
    <property type="entry name" value="PROTEIN IQ-DOMAIN 14-LIKE"/>
    <property type="match status" value="1"/>
</dbReference>
<dbReference type="InterPro" id="IPR025064">
    <property type="entry name" value="DUF4005"/>
</dbReference>
<evidence type="ECO:0000256" key="4">
    <source>
        <dbReference type="ARBA" id="ARBA00022860"/>
    </source>
</evidence>
<comment type="subunit">
    <text evidence="6">Binds to multiple calmodulin (CaM) in the presence of Ca(2+) and CaM-like proteins.</text>
</comment>
<evidence type="ECO:0000256" key="5">
    <source>
        <dbReference type="ARBA" id="ARBA00024341"/>
    </source>
</evidence>
<keyword evidence="2" id="KW-0963">Cytoplasm</keyword>
<keyword evidence="4" id="KW-0112">Calmodulin-binding</keyword>
<gene>
    <name evidence="9" type="ORF">FNV43_RR25282</name>
</gene>
<dbReference type="InterPro" id="IPR000048">
    <property type="entry name" value="IQ_motif_EF-hand-BS"/>
</dbReference>
<evidence type="ECO:0000313" key="10">
    <source>
        <dbReference type="Proteomes" id="UP000796880"/>
    </source>
</evidence>
<name>A0A8K0DU94_9ROSA</name>
<dbReference type="FunFam" id="1.20.5.190:FF:000062">
    <property type="entry name" value="IQ-domain 11"/>
    <property type="match status" value="1"/>
</dbReference>
<keyword evidence="10" id="KW-1185">Reference proteome</keyword>
<feature type="compositionally biased region" description="Basic and acidic residues" evidence="7">
    <location>
        <begin position="24"/>
        <end position="42"/>
    </location>
</feature>
<evidence type="ECO:0000256" key="7">
    <source>
        <dbReference type="SAM" id="MobiDB-lite"/>
    </source>
</evidence>
<evidence type="ECO:0000256" key="2">
    <source>
        <dbReference type="ARBA" id="ARBA00022490"/>
    </source>
</evidence>
<feature type="region of interest" description="Disordered" evidence="7">
    <location>
        <begin position="388"/>
        <end position="430"/>
    </location>
</feature>
<comment type="caution">
    <text evidence="9">The sequence shown here is derived from an EMBL/GenBank/DDBJ whole genome shotgun (WGS) entry which is preliminary data.</text>
</comment>
<evidence type="ECO:0000259" key="8">
    <source>
        <dbReference type="Pfam" id="PF13178"/>
    </source>
</evidence>
<keyword evidence="3" id="KW-0677">Repeat</keyword>
<dbReference type="AlphaFoldDB" id="A0A8K0DU94"/>
<feature type="region of interest" description="Disordered" evidence="7">
    <location>
        <begin position="1"/>
        <end position="46"/>
    </location>
</feature>
<dbReference type="SMART" id="SM00015">
    <property type="entry name" value="IQ"/>
    <property type="match status" value="2"/>
</dbReference>
<dbReference type="Pfam" id="PF13178">
    <property type="entry name" value="DUF4005"/>
    <property type="match status" value="1"/>
</dbReference>
<dbReference type="PANTHER" id="PTHR32295">
    <property type="entry name" value="IQ-DOMAIN 5-RELATED"/>
    <property type="match status" value="1"/>
</dbReference>
<dbReference type="GO" id="GO:0005516">
    <property type="term" value="F:calmodulin binding"/>
    <property type="evidence" value="ECO:0007669"/>
    <property type="project" value="UniProtKB-KW"/>
</dbReference>
<protein>
    <recommendedName>
        <fullName evidence="8">DUF4005 domain-containing protein</fullName>
    </recommendedName>
</protein>
<organism evidence="9 10">
    <name type="scientific">Rhamnella rubrinervis</name>
    <dbReference type="NCBI Taxonomy" id="2594499"/>
    <lineage>
        <taxon>Eukaryota</taxon>
        <taxon>Viridiplantae</taxon>
        <taxon>Streptophyta</taxon>
        <taxon>Embryophyta</taxon>
        <taxon>Tracheophyta</taxon>
        <taxon>Spermatophyta</taxon>
        <taxon>Magnoliopsida</taxon>
        <taxon>eudicotyledons</taxon>
        <taxon>Gunneridae</taxon>
        <taxon>Pentapetalae</taxon>
        <taxon>rosids</taxon>
        <taxon>fabids</taxon>
        <taxon>Rosales</taxon>
        <taxon>Rhamnaceae</taxon>
        <taxon>rhamnoid group</taxon>
        <taxon>Rhamneae</taxon>
        <taxon>Rhamnella</taxon>
    </lineage>
</organism>
<evidence type="ECO:0000256" key="1">
    <source>
        <dbReference type="ARBA" id="ARBA00004496"/>
    </source>
</evidence>
<dbReference type="OrthoDB" id="776767at2759"/>